<comment type="caution">
    <text evidence="7">The sequence shown here is derived from an EMBL/GenBank/DDBJ whole genome shotgun (WGS) entry which is preliminary data.</text>
</comment>
<dbReference type="Gene3D" id="1.10.418.20">
    <property type="match status" value="1"/>
</dbReference>
<sequence length="309" mass="35938">MRRLEDAVFGPCRNRDDDDLMEKHVKASFEPESYVHADVIYLYLRHLRRTMSAGEAFIFSLENSYSYIKLEGEFSRNELRASLAEDLKYRENSYILFVVHKKEHYSLVVLCLPEEDESSSAFVLHMDSFSYHESETIFQTIEWLFKQLWTSFKGENSKIPNVIKRIVPQQNNGHDCAFFVLHMIDLFVKQAPPKFMMEHIEMFSERWFKPEVASARREEIQQLVEEELKRIATEPLSKRQRKRKPKTASNESSRQPSAEFVPLSTPRSAEDALNDHSGVELAQSQPSAEVETEPSAQVKTESTPPLVQK</sequence>
<dbReference type="GO" id="GO:0016926">
    <property type="term" value="P:protein desumoylation"/>
    <property type="evidence" value="ECO:0007669"/>
    <property type="project" value="UniProtKB-ARBA"/>
</dbReference>
<evidence type="ECO:0000256" key="3">
    <source>
        <dbReference type="ARBA" id="ARBA00022801"/>
    </source>
</evidence>
<evidence type="ECO:0000256" key="5">
    <source>
        <dbReference type="SAM" id="MobiDB-lite"/>
    </source>
</evidence>
<dbReference type="Gene3D" id="3.30.310.130">
    <property type="entry name" value="Ubiquitin-related"/>
    <property type="match status" value="1"/>
</dbReference>
<reference evidence="7" key="1">
    <citation type="submission" date="2023-02" db="EMBL/GenBank/DDBJ databases">
        <title>Genome of toxic invasive species Heracleum sosnowskyi carries increased number of genes despite the absence of recent whole-genome duplications.</title>
        <authorList>
            <person name="Schelkunov M."/>
            <person name="Shtratnikova V."/>
            <person name="Makarenko M."/>
            <person name="Klepikova A."/>
            <person name="Omelchenko D."/>
            <person name="Novikova G."/>
            <person name="Obukhova E."/>
            <person name="Bogdanov V."/>
            <person name="Penin A."/>
            <person name="Logacheva M."/>
        </authorList>
    </citation>
    <scope>NUCLEOTIDE SEQUENCE</scope>
    <source>
        <strain evidence="7">Hsosn_3</strain>
        <tissue evidence="7">Leaf</tissue>
    </source>
</reference>
<proteinExistence type="inferred from homology"/>
<dbReference type="Proteomes" id="UP001237642">
    <property type="component" value="Unassembled WGS sequence"/>
</dbReference>
<evidence type="ECO:0000256" key="2">
    <source>
        <dbReference type="ARBA" id="ARBA00022670"/>
    </source>
</evidence>
<dbReference type="PANTHER" id="PTHR46915:SF2">
    <property type="entry name" value="UBIQUITIN-LIKE PROTEASE 4"/>
    <property type="match status" value="1"/>
</dbReference>
<accession>A0AAD8MKR2</accession>
<dbReference type="InterPro" id="IPR038765">
    <property type="entry name" value="Papain-like_cys_pep_sf"/>
</dbReference>
<evidence type="ECO:0000313" key="8">
    <source>
        <dbReference type="Proteomes" id="UP001237642"/>
    </source>
</evidence>
<reference evidence="7" key="2">
    <citation type="submission" date="2023-05" db="EMBL/GenBank/DDBJ databases">
        <authorList>
            <person name="Schelkunov M.I."/>
        </authorList>
    </citation>
    <scope>NUCLEOTIDE SEQUENCE</scope>
    <source>
        <strain evidence="7">Hsosn_3</strain>
        <tissue evidence="7">Leaf</tissue>
    </source>
</reference>
<keyword evidence="2" id="KW-0645">Protease</keyword>
<dbReference type="PROSITE" id="PS50600">
    <property type="entry name" value="ULP_PROTEASE"/>
    <property type="match status" value="1"/>
</dbReference>
<keyword evidence="3" id="KW-0378">Hydrolase</keyword>
<dbReference type="EMBL" id="JAUIZM010000007">
    <property type="protein sequence ID" value="KAK1376936.1"/>
    <property type="molecule type" value="Genomic_DNA"/>
</dbReference>
<comment type="similarity">
    <text evidence="1">Belongs to the peptidase C48 family.</text>
</comment>
<protein>
    <recommendedName>
        <fullName evidence="6">Ubiquitin-like protease family profile domain-containing protein</fullName>
    </recommendedName>
</protein>
<dbReference type="AlphaFoldDB" id="A0AAD8MKR2"/>
<evidence type="ECO:0000256" key="1">
    <source>
        <dbReference type="ARBA" id="ARBA00005234"/>
    </source>
</evidence>
<dbReference type="InterPro" id="IPR003653">
    <property type="entry name" value="Peptidase_C48_C"/>
</dbReference>
<evidence type="ECO:0000256" key="4">
    <source>
        <dbReference type="ARBA" id="ARBA00022807"/>
    </source>
</evidence>
<feature type="compositionally biased region" description="Polar residues" evidence="5">
    <location>
        <begin position="294"/>
        <end position="309"/>
    </location>
</feature>
<keyword evidence="8" id="KW-1185">Reference proteome</keyword>
<dbReference type="Pfam" id="PF02902">
    <property type="entry name" value="Peptidase_C48"/>
    <property type="match status" value="1"/>
</dbReference>
<feature type="compositionally biased region" description="Basic and acidic residues" evidence="5">
    <location>
        <begin position="268"/>
        <end position="278"/>
    </location>
</feature>
<gene>
    <name evidence="7" type="ORF">POM88_033129</name>
</gene>
<keyword evidence="4" id="KW-0788">Thiol protease</keyword>
<feature type="region of interest" description="Disordered" evidence="5">
    <location>
        <begin position="235"/>
        <end position="309"/>
    </location>
</feature>
<feature type="domain" description="Ubiquitin-like protease family profile" evidence="6">
    <location>
        <begin position="10"/>
        <end position="187"/>
    </location>
</feature>
<dbReference type="GO" id="GO:0008234">
    <property type="term" value="F:cysteine-type peptidase activity"/>
    <property type="evidence" value="ECO:0007669"/>
    <property type="project" value="UniProtKB-KW"/>
</dbReference>
<dbReference type="SUPFAM" id="SSF54001">
    <property type="entry name" value="Cysteine proteinases"/>
    <property type="match status" value="1"/>
</dbReference>
<dbReference type="PANTHER" id="PTHR46915">
    <property type="entry name" value="UBIQUITIN-LIKE PROTEASE 4-RELATED"/>
    <property type="match status" value="1"/>
</dbReference>
<name>A0AAD8MKR2_9APIA</name>
<organism evidence="7 8">
    <name type="scientific">Heracleum sosnowskyi</name>
    <dbReference type="NCBI Taxonomy" id="360622"/>
    <lineage>
        <taxon>Eukaryota</taxon>
        <taxon>Viridiplantae</taxon>
        <taxon>Streptophyta</taxon>
        <taxon>Embryophyta</taxon>
        <taxon>Tracheophyta</taxon>
        <taxon>Spermatophyta</taxon>
        <taxon>Magnoliopsida</taxon>
        <taxon>eudicotyledons</taxon>
        <taxon>Gunneridae</taxon>
        <taxon>Pentapetalae</taxon>
        <taxon>asterids</taxon>
        <taxon>campanulids</taxon>
        <taxon>Apiales</taxon>
        <taxon>Apiaceae</taxon>
        <taxon>Apioideae</taxon>
        <taxon>apioid superclade</taxon>
        <taxon>Tordylieae</taxon>
        <taxon>Tordyliinae</taxon>
        <taxon>Heracleum</taxon>
    </lineage>
</organism>
<evidence type="ECO:0000313" key="7">
    <source>
        <dbReference type="EMBL" id="KAK1376936.1"/>
    </source>
</evidence>
<feature type="compositionally biased region" description="Polar residues" evidence="5">
    <location>
        <begin position="247"/>
        <end position="256"/>
    </location>
</feature>
<evidence type="ECO:0000259" key="6">
    <source>
        <dbReference type="PROSITE" id="PS50600"/>
    </source>
</evidence>
<dbReference type="GO" id="GO:0006508">
    <property type="term" value="P:proteolysis"/>
    <property type="evidence" value="ECO:0007669"/>
    <property type="project" value="UniProtKB-KW"/>
</dbReference>